<dbReference type="InterPro" id="IPR008927">
    <property type="entry name" value="6-PGluconate_DH-like_C_sf"/>
</dbReference>
<evidence type="ECO:0000256" key="9">
    <source>
        <dbReference type="ARBA" id="ARBA00032024"/>
    </source>
</evidence>
<evidence type="ECO:0000256" key="1">
    <source>
        <dbReference type="ARBA" id="ARBA00002919"/>
    </source>
</evidence>
<keyword evidence="12" id="KW-0732">Signal</keyword>
<evidence type="ECO:0000259" key="14">
    <source>
        <dbReference type="Pfam" id="PF08546"/>
    </source>
</evidence>
<sequence>MKVRIIGAGALGMLFAASLARSGAVHIELVTHSREQSERVSAEGLRLLTKSSESGQQDIRVRPFVIAEEELISSPDSLPAPDWIFLMVKQTAVTERLARTIADQMKPETRLLCFQNGIGHTDILAQCIPENRLWLAVTTEGALRHHSVCVEHTGSGETWIGPLINDASQDRHLEKNLQKMFQDAGFSVSLSNKITSKVWNKLLMNSVINPLTAILQVPNGMLLQLPAAQGLMRALYEEGLELAARLEIELAEDLWEQLLKVCERTAANQSSMLQDIRARRLTELDSITGGLLAQAKQAGLTLPTHHTVYQLVRSIEQQWGKNIGKAGDPL</sequence>
<dbReference type="SUPFAM" id="SSF48179">
    <property type="entry name" value="6-phosphogluconate dehydrogenase C-terminal domain-like"/>
    <property type="match status" value="1"/>
</dbReference>
<evidence type="ECO:0000256" key="5">
    <source>
        <dbReference type="ARBA" id="ARBA00019465"/>
    </source>
</evidence>
<dbReference type="Gene3D" id="3.40.50.720">
    <property type="entry name" value="NAD(P)-binding Rossmann-like Domain"/>
    <property type="match status" value="1"/>
</dbReference>
<evidence type="ECO:0000256" key="3">
    <source>
        <dbReference type="ARBA" id="ARBA00007870"/>
    </source>
</evidence>
<feature type="domain" description="Ketopantoate reductase N-terminal" evidence="13">
    <location>
        <begin position="5"/>
        <end position="163"/>
    </location>
</feature>
<proteinExistence type="inferred from homology"/>
<feature type="chain" id="PRO_5046361484" description="2-dehydropantoate 2-reductase" evidence="12">
    <location>
        <begin position="21"/>
        <end position="330"/>
    </location>
</feature>
<keyword evidence="8 11" id="KW-0560">Oxidoreductase</keyword>
<dbReference type="PANTHER" id="PTHR43765">
    <property type="entry name" value="2-DEHYDROPANTOATE 2-REDUCTASE-RELATED"/>
    <property type="match status" value="1"/>
</dbReference>
<dbReference type="Gene3D" id="1.10.1040.10">
    <property type="entry name" value="N-(1-d-carboxylethyl)-l-norvaline Dehydrogenase, domain 2"/>
    <property type="match status" value="1"/>
</dbReference>
<dbReference type="Pfam" id="PF02558">
    <property type="entry name" value="ApbA"/>
    <property type="match status" value="1"/>
</dbReference>
<dbReference type="InterPro" id="IPR003710">
    <property type="entry name" value="ApbA"/>
</dbReference>
<comment type="catalytic activity">
    <reaction evidence="10 11">
        <text>(R)-pantoate + NADP(+) = 2-dehydropantoate + NADPH + H(+)</text>
        <dbReference type="Rhea" id="RHEA:16233"/>
        <dbReference type="ChEBI" id="CHEBI:11561"/>
        <dbReference type="ChEBI" id="CHEBI:15378"/>
        <dbReference type="ChEBI" id="CHEBI:15980"/>
        <dbReference type="ChEBI" id="CHEBI:57783"/>
        <dbReference type="ChEBI" id="CHEBI:58349"/>
        <dbReference type="EC" id="1.1.1.169"/>
    </reaction>
</comment>
<dbReference type="InterPro" id="IPR013332">
    <property type="entry name" value="KPR_N"/>
</dbReference>
<comment type="function">
    <text evidence="1 11">Catalyzes the NADPH-dependent reduction of ketopantoate into pantoic acid.</text>
</comment>
<dbReference type="PANTHER" id="PTHR43765:SF2">
    <property type="entry name" value="2-DEHYDROPANTOATE 2-REDUCTASE"/>
    <property type="match status" value="1"/>
</dbReference>
<comment type="similarity">
    <text evidence="3 11">Belongs to the ketopantoate reductase family.</text>
</comment>
<keyword evidence="16" id="KW-1185">Reference proteome</keyword>
<evidence type="ECO:0000256" key="2">
    <source>
        <dbReference type="ARBA" id="ARBA00004994"/>
    </source>
</evidence>
<dbReference type="RefSeq" id="WP_345590375.1">
    <property type="nucleotide sequence ID" value="NZ_BAABJG010000022.1"/>
</dbReference>
<protein>
    <recommendedName>
        <fullName evidence="5 11">2-dehydropantoate 2-reductase</fullName>
        <ecNumber evidence="4 11">1.1.1.169</ecNumber>
    </recommendedName>
    <alternativeName>
        <fullName evidence="9 11">Ketopantoate reductase</fullName>
    </alternativeName>
</protein>
<feature type="domain" description="Ketopantoate reductase C-terminal" evidence="14">
    <location>
        <begin position="194"/>
        <end position="316"/>
    </location>
</feature>
<evidence type="ECO:0000313" key="15">
    <source>
        <dbReference type="EMBL" id="MFD1223360.1"/>
    </source>
</evidence>
<evidence type="ECO:0000256" key="8">
    <source>
        <dbReference type="ARBA" id="ARBA00023002"/>
    </source>
</evidence>
<evidence type="ECO:0000256" key="6">
    <source>
        <dbReference type="ARBA" id="ARBA00022655"/>
    </source>
</evidence>
<keyword evidence="7 11" id="KW-0521">NADP</keyword>
<evidence type="ECO:0000256" key="12">
    <source>
        <dbReference type="SAM" id="SignalP"/>
    </source>
</evidence>
<keyword evidence="6 11" id="KW-0566">Pantothenate biosynthesis</keyword>
<dbReference type="InterPro" id="IPR013328">
    <property type="entry name" value="6PGD_dom2"/>
</dbReference>
<organism evidence="15 16">
    <name type="scientific">Paenibacillus vulneris</name>
    <dbReference type="NCBI Taxonomy" id="1133364"/>
    <lineage>
        <taxon>Bacteria</taxon>
        <taxon>Bacillati</taxon>
        <taxon>Bacillota</taxon>
        <taxon>Bacilli</taxon>
        <taxon>Bacillales</taxon>
        <taxon>Paenibacillaceae</taxon>
        <taxon>Paenibacillus</taxon>
    </lineage>
</organism>
<reference evidence="16" key="1">
    <citation type="journal article" date="2019" name="Int. J. Syst. Evol. Microbiol.">
        <title>The Global Catalogue of Microorganisms (GCM) 10K type strain sequencing project: providing services to taxonomists for standard genome sequencing and annotation.</title>
        <authorList>
            <consortium name="The Broad Institute Genomics Platform"/>
            <consortium name="The Broad Institute Genome Sequencing Center for Infectious Disease"/>
            <person name="Wu L."/>
            <person name="Ma J."/>
        </authorList>
    </citation>
    <scope>NUCLEOTIDE SEQUENCE [LARGE SCALE GENOMIC DNA]</scope>
    <source>
        <strain evidence="16">CCUG 53270</strain>
    </source>
</reference>
<comment type="caution">
    <text evidence="15">The sequence shown here is derived from an EMBL/GenBank/DDBJ whole genome shotgun (WGS) entry which is preliminary data.</text>
</comment>
<evidence type="ECO:0000259" key="13">
    <source>
        <dbReference type="Pfam" id="PF02558"/>
    </source>
</evidence>
<evidence type="ECO:0000256" key="11">
    <source>
        <dbReference type="RuleBase" id="RU362068"/>
    </source>
</evidence>
<evidence type="ECO:0000256" key="10">
    <source>
        <dbReference type="ARBA" id="ARBA00048793"/>
    </source>
</evidence>
<dbReference type="Proteomes" id="UP001597180">
    <property type="component" value="Unassembled WGS sequence"/>
</dbReference>
<dbReference type="InterPro" id="IPR050838">
    <property type="entry name" value="Ketopantoate_reductase"/>
</dbReference>
<dbReference type="InterPro" id="IPR013752">
    <property type="entry name" value="KPA_reductase"/>
</dbReference>
<name>A0ABW3UUR8_9BACL</name>
<evidence type="ECO:0000256" key="4">
    <source>
        <dbReference type="ARBA" id="ARBA00013014"/>
    </source>
</evidence>
<dbReference type="EC" id="1.1.1.169" evidence="4 11"/>
<evidence type="ECO:0000313" key="16">
    <source>
        <dbReference type="Proteomes" id="UP001597180"/>
    </source>
</evidence>
<accession>A0ABW3UUR8</accession>
<dbReference type="NCBIfam" id="TIGR00745">
    <property type="entry name" value="apbA_panE"/>
    <property type="match status" value="1"/>
</dbReference>
<feature type="signal peptide" evidence="12">
    <location>
        <begin position="1"/>
        <end position="20"/>
    </location>
</feature>
<dbReference type="Pfam" id="PF08546">
    <property type="entry name" value="ApbA_C"/>
    <property type="match status" value="1"/>
</dbReference>
<dbReference type="InterPro" id="IPR036291">
    <property type="entry name" value="NAD(P)-bd_dom_sf"/>
</dbReference>
<comment type="pathway">
    <text evidence="2 11">Cofactor biosynthesis; (R)-pantothenate biosynthesis; (R)-pantoate from 3-methyl-2-oxobutanoate: step 2/2.</text>
</comment>
<dbReference type="SUPFAM" id="SSF51735">
    <property type="entry name" value="NAD(P)-binding Rossmann-fold domains"/>
    <property type="match status" value="1"/>
</dbReference>
<dbReference type="EMBL" id="JBHTLU010000034">
    <property type="protein sequence ID" value="MFD1223360.1"/>
    <property type="molecule type" value="Genomic_DNA"/>
</dbReference>
<evidence type="ECO:0000256" key="7">
    <source>
        <dbReference type="ARBA" id="ARBA00022857"/>
    </source>
</evidence>
<gene>
    <name evidence="15" type="ORF">ACFQ4B_24880</name>
</gene>